<name>A0A2U1LBC6_ARTAN</name>
<dbReference type="Proteomes" id="UP000245207">
    <property type="component" value="Unassembled WGS sequence"/>
</dbReference>
<dbReference type="Pfam" id="PF10950">
    <property type="entry name" value="Organ_specific"/>
    <property type="match status" value="1"/>
</dbReference>
<organism evidence="2 3">
    <name type="scientific">Artemisia annua</name>
    <name type="common">Sweet wormwood</name>
    <dbReference type="NCBI Taxonomy" id="35608"/>
    <lineage>
        <taxon>Eukaryota</taxon>
        <taxon>Viridiplantae</taxon>
        <taxon>Streptophyta</taxon>
        <taxon>Embryophyta</taxon>
        <taxon>Tracheophyta</taxon>
        <taxon>Spermatophyta</taxon>
        <taxon>Magnoliopsida</taxon>
        <taxon>eudicotyledons</taxon>
        <taxon>Gunneridae</taxon>
        <taxon>Pentapetalae</taxon>
        <taxon>asterids</taxon>
        <taxon>campanulids</taxon>
        <taxon>Asterales</taxon>
        <taxon>Asteraceae</taxon>
        <taxon>Asteroideae</taxon>
        <taxon>Anthemideae</taxon>
        <taxon>Artemisiinae</taxon>
        <taxon>Artemisia</taxon>
    </lineage>
</organism>
<feature type="region of interest" description="Disordered" evidence="1">
    <location>
        <begin position="147"/>
        <end position="172"/>
    </location>
</feature>
<dbReference type="InterPro" id="IPR024489">
    <property type="entry name" value="Organ_specific_prot"/>
</dbReference>
<keyword evidence="3" id="KW-1185">Reference proteome</keyword>
<feature type="compositionally biased region" description="Basic and acidic residues" evidence="1">
    <location>
        <begin position="147"/>
        <end position="157"/>
    </location>
</feature>
<dbReference type="PANTHER" id="PTHR33731:SF2">
    <property type="entry name" value="ORGAN-SPECIFIC PROTEIN S2-LIKE"/>
    <property type="match status" value="1"/>
</dbReference>
<comment type="caution">
    <text evidence="2">The sequence shown here is derived from an EMBL/GenBank/DDBJ whole genome shotgun (WGS) entry which is preliminary data.</text>
</comment>
<dbReference type="AlphaFoldDB" id="A0A2U1LBC6"/>
<feature type="compositionally biased region" description="Polar residues" evidence="1">
    <location>
        <begin position="158"/>
        <end position="167"/>
    </location>
</feature>
<dbReference type="PANTHER" id="PTHR33731">
    <property type="entry name" value="PROTEIN, PUTATIVE-RELATED"/>
    <property type="match status" value="1"/>
</dbReference>
<protein>
    <submittedName>
        <fullName evidence="2">Organ specific protein</fullName>
    </submittedName>
</protein>
<evidence type="ECO:0000313" key="2">
    <source>
        <dbReference type="EMBL" id="PWA46299.1"/>
    </source>
</evidence>
<dbReference type="STRING" id="35608.A0A2U1LBC6"/>
<accession>A0A2U1LBC6</accession>
<evidence type="ECO:0000256" key="1">
    <source>
        <dbReference type="SAM" id="MobiDB-lite"/>
    </source>
</evidence>
<dbReference type="OrthoDB" id="1734141at2759"/>
<reference evidence="2 3" key="1">
    <citation type="journal article" date="2018" name="Mol. Plant">
        <title>The genome of Artemisia annua provides insight into the evolution of Asteraceae family and artemisinin biosynthesis.</title>
        <authorList>
            <person name="Shen Q."/>
            <person name="Zhang L."/>
            <person name="Liao Z."/>
            <person name="Wang S."/>
            <person name="Yan T."/>
            <person name="Shi P."/>
            <person name="Liu M."/>
            <person name="Fu X."/>
            <person name="Pan Q."/>
            <person name="Wang Y."/>
            <person name="Lv Z."/>
            <person name="Lu X."/>
            <person name="Zhang F."/>
            <person name="Jiang W."/>
            <person name="Ma Y."/>
            <person name="Chen M."/>
            <person name="Hao X."/>
            <person name="Li L."/>
            <person name="Tang Y."/>
            <person name="Lv G."/>
            <person name="Zhou Y."/>
            <person name="Sun X."/>
            <person name="Brodelius P.E."/>
            <person name="Rose J.K.C."/>
            <person name="Tang K."/>
        </authorList>
    </citation>
    <scope>NUCLEOTIDE SEQUENCE [LARGE SCALE GENOMIC DNA]</scope>
    <source>
        <strain evidence="3">cv. Huhao1</strain>
        <tissue evidence="2">Leaf</tissue>
    </source>
</reference>
<proteinExistence type="predicted"/>
<sequence length="275" mass="30658">MHLCKTKLDYNSINTFFQDQIHFRTIIILYKGFLGSGGGGDNHNKKTSGKVGDIQPSKLDDKLAFPTLGHLAAQVRNLHVAESVVMSVGHEFTDHSVAPQVKRVDTENGKSVSELLLTNCVGVDGRNQFKPSVNVRTDMMADVLGQHKGEHRDDHKANVTTESTSKASPDADINASKSFASLVMNEDENCKIVSYNEARSNPREYWRSIMRDEPMPKTIQDVLPLGDVKKINKNIFMKNFDLKPNLIIYHTHDIAFPEKNHHIGSSSSTSSDELN</sequence>
<dbReference type="EMBL" id="PKPP01010350">
    <property type="protein sequence ID" value="PWA46299.1"/>
    <property type="molecule type" value="Genomic_DNA"/>
</dbReference>
<evidence type="ECO:0000313" key="3">
    <source>
        <dbReference type="Proteomes" id="UP000245207"/>
    </source>
</evidence>
<gene>
    <name evidence="2" type="ORF">CTI12_AA510050</name>
</gene>